<evidence type="ECO:0000256" key="3">
    <source>
        <dbReference type="ARBA" id="ARBA00023136"/>
    </source>
</evidence>
<keyword evidence="4" id="KW-1133">Transmembrane helix</keyword>
<comment type="subcellular location">
    <subcellularLocation>
        <location evidence="1">Membrane</location>
    </subcellularLocation>
</comment>
<dbReference type="Pfam" id="PF13677">
    <property type="entry name" value="MotB_plug"/>
    <property type="match status" value="1"/>
</dbReference>
<protein>
    <submittedName>
        <fullName evidence="6">Chemotaxis protein MotB</fullName>
    </submittedName>
</protein>
<dbReference type="AlphaFoldDB" id="A0A934HHX0"/>
<dbReference type="InterPro" id="IPR025713">
    <property type="entry name" value="MotB-like_N_dom"/>
</dbReference>
<dbReference type="PANTHER" id="PTHR30329:SF21">
    <property type="entry name" value="LIPOPROTEIN YIAD-RELATED"/>
    <property type="match status" value="1"/>
</dbReference>
<feature type="domain" description="Motility protein B-like N-terminal" evidence="5">
    <location>
        <begin position="14"/>
        <end position="65"/>
    </location>
</feature>
<keyword evidence="2 4" id="KW-0812">Transmembrane</keyword>
<evidence type="ECO:0000256" key="4">
    <source>
        <dbReference type="SAM" id="Phobius"/>
    </source>
</evidence>
<dbReference type="Gene3D" id="3.30.1330.60">
    <property type="entry name" value="OmpA-like domain"/>
    <property type="match status" value="1"/>
</dbReference>
<organism evidence="6 7">
    <name type="scientific">Pontibaca salina</name>
    <dbReference type="NCBI Taxonomy" id="2795731"/>
    <lineage>
        <taxon>Bacteria</taxon>
        <taxon>Pseudomonadati</taxon>
        <taxon>Pseudomonadota</taxon>
        <taxon>Alphaproteobacteria</taxon>
        <taxon>Rhodobacterales</taxon>
        <taxon>Roseobacteraceae</taxon>
        <taxon>Pontibaca</taxon>
    </lineage>
</organism>
<comment type="caution">
    <text evidence="6">The sequence shown here is derived from an EMBL/GenBank/DDBJ whole genome shotgun (WGS) entry which is preliminary data.</text>
</comment>
<dbReference type="EMBL" id="JAEIJD010000001">
    <property type="protein sequence ID" value="MBI6628473.1"/>
    <property type="molecule type" value="Genomic_DNA"/>
</dbReference>
<keyword evidence="3 4" id="KW-0472">Membrane</keyword>
<name>A0A934HHX0_9RHOB</name>
<evidence type="ECO:0000256" key="2">
    <source>
        <dbReference type="ARBA" id="ARBA00022692"/>
    </source>
</evidence>
<proteinExistence type="predicted"/>
<evidence type="ECO:0000259" key="5">
    <source>
        <dbReference type="Pfam" id="PF13677"/>
    </source>
</evidence>
<dbReference type="GO" id="GO:0016020">
    <property type="term" value="C:membrane"/>
    <property type="evidence" value="ECO:0007669"/>
    <property type="project" value="UniProtKB-SubCell"/>
</dbReference>
<dbReference type="Proteomes" id="UP000613255">
    <property type="component" value="Unassembled WGS sequence"/>
</dbReference>
<dbReference type="InterPro" id="IPR036737">
    <property type="entry name" value="OmpA-like_sf"/>
</dbReference>
<evidence type="ECO:0000313" key="6">
    <source>
        <dbReference type="EMBL" id="MBI6628473.1"/>
    </source>
</evidence>
<gene>
    <name evidence="6" type="ORF">JAO82_01150</name>
</gene>
<keyword evidence="7" id="KW-1185">Reference proteome</keyword>
<evidence type="ECO:0000256" key="1">
    <source>
        <dbReference type="ARBA" id="ARBA00004370"/>
    </source>
</evidence>
<dbReference type="RefSeq" id="WP_198684795.1">
    <property type="nucleotide sequence ID" value="NZ_JAEIJD010000001.1"/>
</dbReference>
<feature type="transmembrane region" description="Helical" evidence="4">
    <location>
        <begin position="30"/>
        <end position="49"/>
    </location>
</feature>
<evidence type="ECO:0000313" key="7">
    <source>
        <dbReference type="Proteomes" id="UP000613255"/>
    </source>
</evidence>
<accession>A0A934HHX0</accession>
<dbReference type="PANTHER" id="PTHR30329">
    <property type="entry name" value="STATOR ELEMENT OF FLAGELLAR MOTOR COMPLEX"/>
    <property type="match status" value="1"/>
</dbReference>
<sequence>MVVSNKAAPVIIKRKKNIVAGGRNGGAWKVAYADFVTAMMAFFMLMWLLNATTEKQRKGLADYFSPTTPISRVSGGGEDAFSGDSIFSEDQLARNGLGATIRNPDNALQARGATGVEQPSQVHSETDPLRMIEEELMGISGESLVAPEMLKHILTRVTDDGLVIELYANDGAPLFQEGTDTPTEMMRDLINIVARAVRKVSNSIAISGHVRAHPIVLAKNPAWPLSLARASRTQRLLGVAGMDPARIKRVSGHADRALTTDNPMSVRNDRIEVTVLRK</sequence>
<dbReference type="InterPro" id="IPR050330">
    <property type="entry name" value="Bact_OuterMem_StrucFunc"/>
</dbReference>
<reference evidence="6" key="1">
    <citation type="submission" date="2020-12" db="EMBL/GenBank/DDBJ databases">
        <title>Pontibaca salina gen. nov., sp. nov., isolated from marine sediment.</title>
        <authorList>
            <person name="Bo J."/>
            <person name="Wang S."/>
            <person name="Song X."/>
            <person name="Du Z."/>
        </authorList>
    </citation>
    <scope>NUCLEOTIDE SEQUENCE</scope>
    <source>
        <strain evidence="6">S1109L</strain>
    </source>
</reference>
<dbReference type="SUPFAM" id="SSF103088">
    <property type="entry name" value="OmpA-like"/>
    <property type="match status" value="1"/>
</dbReference>